<dbReference type="OpenTargets" id="ENSG00000104320"/>
<dbReference type="OrthoDB" id="552194at2759"/>
<dbReference type="EMBL" id="KF495769">
    <property type="status" value="NOT_ANNOTATED_CDS"/>
    <property type="molecule type" value="Genomic_DNA"/>
</dbReference>
<reference evidence="1 2" key="3">
    <citation type="journal article" date="2006" name="Nature">
        <title>DNA sequence and analysis of human chromosome 8.</title>
        <authorList>
            <person name="Nusbaum C."/>
            <person name="Mikkelsen T.S."/>
            <person name="Zody M.C."/>
            <person name="Asakawa S."/>
            <person name="Taudien S."/>
            <person name="Garber M."/>
            <person name="Kodira C.D."/>
            <person name="Schueler M.G."/>
            <person name="Shimizu A."/>
            <person name="Whittaker C.A."/>
            <person name="Chang J.L."/>
            <person name="Cuomo C.A."/>
            <person name="Dewar K."/>
            <person name="FitzGerald M.G."/>
            <person name="Yang X."/>
            <person name="Allen N.R."/>
            <person name="Anderson S."/>
            <person name="Asakawa T."/>
            <person name="Blechschmidt K."/>
            <person name="Bloom T."/>
            <person name="Borowsky M.L."/>
            <person name="Butler J."/>
            <person name="Cook A."/>
            <person name="Corum B."/>
            <person name="DeArellano K."/>
            <person name="DeCaprio D."/>
            <person name="Dooley K.T."/>
            <person name="Dorris L.III."/>
            <person name="Engels R."/>
            <person name="Glockner G."/>
            <person name="Hafez N."/>
            <person name="Hagopian D.S."/>
            <person name="Hall J.L."/>
            <person name="Ishikawa S.K."/>
            <person name="Jaffe D.B."/>
            <person name="Kamat A."/>
            <person name="Kudoh J."/>
            <person name="Lehmann R."/>
            <person name="Lokitsang T."/>
            <person name="Macdonald P."/>
            <person name="Major J.E."/>
            <person name="Matthews C.D."/>
            <person name="Mauceli E."/>
            <person name="Menzel U."/>
            <person name="Mihalev A.H."/>
            <person name="Minoshima S."/>
            <person name="Murayama Y."/>
            <person name="Naylor J.W."/>
            <person name="Nicol R."/>
            <person name="Nguyen C."/>
            <person name="O'Leary S.B."/>
            <person name="O'Neill K."/>
            <person name="Parker S.C."/>
            <person name="Polley A."/>
            <person name="Raymond C.K."/>
            <person name="Reichwald K."/>
            <person name="Rodriguez J."/>
            <person name="Sasaki T."/>
            <person name="Schilhabel M."/>
            <person name="Siddiqui R."/>
            <person name="Smith C.L."/>
            <person name="Sneddon T.P."/>
            <person name="Talamas J.A."/>
            <person name="Tenzin P."/>
            <person name="Topham K."/>
            <person name="Venkataraman V."/>
            <person name="Wen G."/>
            <person name="Yamazaki S."/>
            <person name="Young S.K."/>
            <person name="Zeng Q."/>
            <person name="Zimmer A.R."/>
            <person name="Rosenthal A."/>
            <person name="Birren B.W."/>
            <person name="Platzer M."/>
            <person name="Shimizu N."/>
            <person name="Lander E.S."/>
        </authorList>
    </citation>
    <scope>NUCLEOTIDE SEQUENCE [LARGE SCALE GENOMIC DNA]</scope>
</reference>
<protein>
    <submittedName>
        <fullName evidence="1">Nibrin</fullName>
    </submittedName>
</protein>
<gene>
    <name evidence="1" type="primary">NBN</name>
</gene>
<dbReference type="EMBL" id="AF117829">
    <property type="status" value="NOT_ANNOTATED_CDS"/>
    <property type="molecule type" value="Genomic_DNA"/>
</dbReference>
<accession>A0A8V8TMG0</accession>
<proteinExistence type="predicted"/>
<reference evidence="1 2" key="1">
    <citation type="journal article" date="2001" name="Nature">
        <title>Initial sequencing and analysis of the human genome.</title>
        <authorList>
            <consortium name="International Human Genome Sequencing Consortium"/>
            <person name="Lander E.S."/>
            <person name="Linton L.M."/>
            <person name="Birren B."/>
            <person name="Nusbaum C."/>
            <person name="Zody M.C."/>
            <person name="Baldwin J."/>
            <person name="Devon K."/>
            <person name="Dewar K."/>
            <person name="Doyle M."/>
            <person name="FitzHugh W."/>
            <person name="Funke R."/>
            <person name="Gage D."/>
            <person name="Harris K."/>
            <person name="Heaford A."/>
            <person name="Howland J."/>
            <person name="Kann L."/>
            <person name="Lehoczky J."/>
            <person name="LeVine R."/>
            <person name="McEwan P."/>
            <person name="McKernan K."/>
            <person name="Meldrim J."/>
            <person name="Mesirov J.P."/>
            <person name="Miranda C."/>
            <person name="Morris W."/>
            <person name="Naylor J."/>
            <person name="Raymond C."/>
            <person name="Rosetti M."/>
            <person name="Santos R."/>
            <person name="Sheridan A."/>
            <person name="Sougnez C."/>
            <person name="Stange-Thomann N."/>
            <person name="Stojanovic N."/>
            <person name="Subramanian A."/>
            <person name="Wyman D."/>
            <person name="Rogers J."/>
            <person name="Sulston J."/>
            <person name="Ainscough R."/>
            <person name="Beck S."/>
            <person name="Bentley D."/>
            <person name="Burton J."/>
            <person name="Clee C."/>
            <person name="Carter N."/>
            <person name="Coulson A."/>
            <person name="Deadman R."/>
            <person name="Deloukas P."/>
            <person name="Dunham A."/>
            <person name="Dunham I."/>
            <person name="Durbin R."/>
            <person name="French L."/>
            <person name="Grafham D."/>
            <person name="Gregory S."/>
            <person name="Hubbard T."/>
            <person name="Humphray S."/>
            <person name="Hunt A."/>
            <person name="Jones M."/>
            <person name="Lloyd C."/>
            <person name="McMurray A."/>
            <person name="Matthews L."/>
            <person name="Mercer S."/>
            <person name="Milne S."/>
            <person name="Mullikin J.C."/>
            <person name="Mungall A."/>
            <person name="Plumb R."/>
            <person name="Ross M."/>
            <person name="Shownkeen R."/>
            <person name="Sims S."/>
            <person name="Waterston R.H."/>
            <person name="Wilson R.K."/>
            <person name="Hillier L.W."/>
            <person name="McPherson J.D."/>
            <person name="Marra M.A."/>
            <person name="Mardis E.R."/>
            <person name="Fulton L.A."/>
            <person name="Chinwalla A.T."/>
            <person name="Pepin K.H."/>
            <person name="Gish W.R."/>
            <person name="Chissoe S.L."/>
            <person name="Wendl M.C."/>
            <person name="Delehaunty K.D."/>
            <person name="Miner T.L."/>
            <person name="Delehaunty A."/>
            <person name="Kramer J.B."/>
            <person name="Cook L.L."/>
            <person name="Fulton R.S."/>
            <person name="Johnson D.L."/>
            <person name="Minx P.J."/>
            <person name="Clifton S.W."/>
            <person name="Hawkins T."/>
            <person name="Branscomb E."/>
            <person name="Predki P."/>
            <person name="Richardson P."/>
            <person name="Wenning S."/>
            <person name="Slezak T."/>
            <person name="Doggett N."/>
            <person name="Cheng J.F."/>
            <person name="Olsen A."/>
            <person name="Lucas S."/>
            <person name="Elkin C."/>
            <person name="Uberbacher E."/>
            <person name="Frazier M."/>
            <person name="Gibbs R.A."/>
            <person name="Muzny D.M."/>
            <person name="Scherer S.E."/>
            <person name="Bouck J.B."/>
            <person name="Sodergren E.J."/>
            <person name="Worley K.C."/>
            <person name="Rives C.M."/>
            <person name="Gorrell J.H."/>
            <person name="Metzker M.L."/>
            <person name="Naylor S.L."/>
            <person name="Kucherlapati R.S."/>
            <person name="Nelson D.L."/>
            <person name="Weinstock G.M."/>
            <person name="Sakaki Y."/>
            <person name="Fujiyama A."/>
            <person name="Hattori M."/>
            <person name="Yada T."/>
            <person name="Toyoda A."/>
            <person name="Itoh T."/>
            <person name="Kawagoe C."/>
            <person name="Watanabe H."/>
            <person name="Totoki Y."/>
            <person name="Taylor T."/>
            <person name="Weissenbach J."/>
            <person name="Heilig R."/>
            <person name="Saurin W."/>
            <person name="Artiguenave F."/>
            <person name="Brottier P."/>
            <person name="Bruls T."/>
            <person name="Pelletier E."/>
            <person name="Robert C."/>
            <person name="Wincker P."/>
            <person name="Smith D.R."/>
            <person name="Doucette-Stamm L."/>
            <person name="Rubenfield M."/>
            <person name="Weinstock K."/>
            <person name="Lee H.M."/>
            <person name="Dubois J."/>
            <person name="Rosenthal A."/>
            <person name="Platzer M."/>
            <person name="Nyakatura G."/>
            <person name="Taudien S."/>
            <person name="Rump A."/>
            <person name="Yang H."/>
            <person name="Yu J."/>
            <person name="Wang J."/>
            <person name="Huang G."/>
            <person name="Gu J."/>
            <person name="Hood L."/>
            <person name="Rowen L."/>
            <person name="Madan A."/>
            <person name="Qin S."/>
            <person name="Davis R.W."/>
            <person name="Federspiel N.A."/>
            <person name="Abola A.P."/>
            <person name="Proctor M.J."/>
            <person name="Myers R.M."/>
            <person name="Schmutz J."/>
            <person name="Dickson M."/>
            <person name="Grimwood J."/>
            <person name="Cox D.R."/>
            <person name="Olson M.V."/>
            <person name="Kaul R."/>
            <person name="Raymond C."/>
            <person name="Shimizu N."/>
            <person name="Kawasaki K."/>
            <person name="Minoshima S."/>
            <person name="Evans G.A."/>
            <person name="Athanasiou M."/>
            <person name="Schultz R."/>
            <person name="Roe B.A."/>
            <person name="Chen F."/>
            <person name="Pan H."/>
            <person name="Ramser J."/>
            <person name="Lehrach H."/>
            <person name="Reinhardt R."/>
            <person name="McCombie W.R."/>
            <person name="de la Bastide M."/>
            <person name="Dedhia N."/>
            <person name="Blocker H."/>
            <person name="Hornischer K."/>
            <person name="Nordsiek G."/>
            <person name="Agarwala R."/>
            <person name="Aravind L."/>
            <person name="Bailey J.A."/>
            <person name="Bateman A."/>
            <person name="Batzoglou S."/>
            <person name="Birney E."/>
            <person name="Bork P."/>
            <person name="Brown D.G."/>
            <person name="Burge C.B."/>
            <person name="Cerutti L."/>
            <person name="Chen H.C."/>
            <person name="Church D."/>
            <person name="Clamp M."/>
            <person name="Copley R.R."/>
            <person name="Doerks T."/>
            <person name="Eddy S.R."/>
            <person name="Eichler E.E."/>
            <person name="Furey T.S."/>
            <person name="Galagan J."/>
            <person name="Gilbert J.G."/>
            <person name="Harmon C."/>
            <person name="Hayashizaki Y."/>
            <person name="Haussler D."/>
            <person name="Hermjakob H."/>
            <person name="Hokamp K."/>
            <person name="Jang W."/>
            <person name="Johnson L.S."/>
            <person name="Jones T.A."/>
            <person name="Kasif S."/>
            <person name="Kaspryzk A."/>
            <person name="Kennedy S."/>
            <person name="Kent W.J."/>
            <person name="Kitts P."/>
            <person name="Koonin E.V."/>
            <person name="Korf I."/>
            <person name="Kulp D."/>
            <person name="Lancet D."/>
            <person name="Lowe T.M."/>
            <person name="McLysaght A."/>
            <person name="Mikkelsen T."/>
            <person name="Moran J.V."/>
            <person name="Mulder N."/>
            <person name="Pollara V.J."/>
            <person name="Ponting C.P."/>
            <person name="Schuler G."/>
            <person name="Schultz J."/>
            <person name="Slater G."/>
            <person name="Smit A.F."/>
            <person name="Stupka E."/>
            <person name="Szustakowski J."/>
            <person name="Thierry-Mieg D."/>
            <person name="Thierry-Mieg J."/>
            <person name="Wagner L."/>
            <person name="Wallis J."/>
            <person name="Wheeler R."/>
            <person name="Williams A."/>
            <person name="Wolf Y.I."/>
            <person name="Wolfe K.H."/>
            <person name="Yang S.P."/>
            <person name="Yeh R.F."/>
            <person name="Collins F."/>
            <person name="Guyer M.S."/>
            <person name="Peterson J."/>
            <person name="Felsenfeld A."/>
            <person name="Wetterstrand K.A."/>
            <person name="Patrinos A."/>
            <person name="Morgan M.J."/>
            <person name="de Jong P."/>
            <person name="Catanese J.J."/>
            <person name="Osoegawa K."/>
            <person name="Shizuya H."/>
            <person name="Choi S."/>
            <person name="Chen Y.J."/>
        </authorList>
    </citation>
    <scope>NUCLEOTIDE SEQUENCE [LARGE SCALE GENOMIC DNA]</scope>
</reference>
<dbReference type="HGNC" id="HGNC:7652">
    <property type="gene designation" value="NBN"/>
</dbReference>
<dbReference type="GeneTree" id="ENSGT00390000000521"/>
<evidence type="ECO:0000313" key="1">
    <source>
        <dbReference type="Ensembl" id="ENSP00000513232.1"/>
    </source>
</evidence>
<evidence type="ECO:0000313" key="2">
    <source>
        <dbReference type="Proteomes" id="UP000005640"/>
    </source>
</evidence>
<dbReference type="Proteomes" id="UP000005640">
    <property type="component" value="Chromosome 8"/>
</dbReference>
<dbReference type="Ensembl" id="ENST00000697295.1">
    <property type="protein sequence ID" value="ENSP00000513232.1"/>
    <property type="gene ID" value="ENSG00000104320.15"/>
</dbReference>
<name>A0A8V8TMG0_HUMAN</name>
<reference evidence="1" key="4">
    <citation type="submission" date="2025-08" db="UniProtKB">
        <authorList>
            <consortium name="Ensembl"/>
        </authorList>
    </citation>
    <scope>IDENTIFICATION</scope>
</reference>
<reference evidence="1 2" key="2">
    <citation type="journal article" date="2004" name="Nature">
        <title>Finishing the euchromatic sequence of the human genome.</title>
        <authorList>
            <consortium name="International Human Genome Sequencing Consortium"/>
        </authorList>
    </citation>
    <scope>NUCLEOTIDE SEQUENCE [LARGE SCALE GENOMIC DNA]</scope>
</reference>
<organism evidence="1 2">
    <name type="scientific">Homo sapiens</name>
    <name type="common">Human</name>
    <dbReference type="NCBI Taxonomy" id="9606"/>
    <lineage>
        <taxon>Eukaryota</taxon>
        <taxon>Metazoa</taxon>
        <taxon>Chordata</taxon>
        <taxon>Craniata</taxon>
        <taxon>Vertebrata</taxon>
        <taxon>Euteleostomi</taxon>
        <taxon>Mammalia</taxon>
        <taxon>Eutheria</taxon>
        <taxon>Euarchontoglires</taxon>
        <taxon>Primates</taxon>
        <taxon>Haplorrhini</taxon>
        <taxon>Catarrhini</taxon>
        <taxon>Hominidae</taxon>
        <taxon>Homo</taxon>
    </lineage>
</organism>
<sequence>MWKLLPAAGPAGVFTHLLMNHLLEVKMLICQDGRKENKSSKGKHLYF</sequence>
<reference evidence="1" key="5">
    <citation type="submission" date="2025-09" db="UniProtKB">
        <authorList>
            <consortium name="Ensembl"/>
        </authorList>
    </citation>
    <scope>IDENTIFICATION</scope>
</reference>
<dbReference type="AlphaFoldDB" id="A0A8V8TMG0"/>
<dbReference type="Ensembl" id="ENST00000697295.1">
    <property type="protein sequence ID" value="ENSP00000513232.1"/>
    <property type="gene ID" value="ENSG00000104320.16"/>
</dbReference>
<keyword evidence="2" id="KW-1185">Reference proteome</keyword>
<dbReference type="EMBL" id="AF069291">
    <property type="status" value="NOT_ANNOTATED_CDS"/>
    <property type="molecule type" value="Genomic_DNA"/>
</dbReference>